<dbReference type="EMBL" id="KZ824941">
    <property type="protein sequence ID" value="RAH73019.1"/>
    <property type="molecule type" value="Genomic_DNA"/>
</dbReference>
<accession>A0ACD1HHB3</accession>
<name>A0ACD1HHB3_9EURO</name>
<evidence type="ECO:0000313" key="1">
    <source>
        <dbReference type="EMBL" id="RAH73019.1"/>
    </source>
</evidence>
<organism evidence="1 2">
    <name type="scientific">Aspergillus aculeatinus CBS 121060</name>
    <dbReference type="NCBI Taxonomy" id="1448322"/>
    <lineage>
        <taxon>Eukaryota</taxon>
        <taxon>Fungi</taxon>
        <taxon>Dikarya</taxon>
        <taxon>Ascomycota</taxon>
        <taxon>Pezizomycotina</taxon>
        <taxon>Eurotiomycetes</taxon>
        <taxon>Eurotiomycetidae</taxon>
        <taxon>Eurotiales</taxon>
        <taxon>Aspergillaceae</taxon>
        <taxon>Aspergillus</taxon>
        <taxon>Aspergillus subgen. Circumdati</taxon>
    </lineage>
</organism>
<keyword evidence="2" id="KW-1185">Reference proteome</keyword>
<dbReference type="Proteomes" id="UP000249661">
    <property type="component" value="Unassembled WGS sequence"/>
</dbReference>
<sequence length="56" mass="6038">MQCLVVACASPGSCHATTYILERTQLVPGVALRLRYVDPGPPTRAVTAYFQCCCCC</sequence>
<evidence type="ECO:0000313" key="2">
    <source>
        <dbReference type="Proteomes" id="UP000249661"/>
    </source>
</evidence>
<protein>
    <submittedName>
        <fullName evidence="1">Uncharacterized protein</fullName>
    </submittedName>
</protein>
<proteinExistence type="predicted"/>
<reference evidence="1" key="1">
    <citation type="submission" date="2018-02" db="EMBL/GenBank/DDBJ databases">
        <title>The genomes of Aspergillus section Nigri reveals drivers in fungal speciation.</title>
        <authorList>
            <consortium name="DOE Joint Genome Institute"/>
            <person name="Vesth T.C."/>
            <person name="Nybo J."/>
            <person name="Theobald S."/>
            <person name="Brandl J."/>
            <person name="Frisvad J.C."/>
            <person name="Nielsen K.F."/>
            <person name="Lyhne E.K."/>
            <person name="Kogle M.E."/>
            <person name="Kuo A."/>
            <person name="Riley R."/>
            <person name="Clum A."/>
            <person name="Nolan M."/>
            <person name="Lipzen A."/>
            <person name="Salamov A."/>
            <person name="Henrissat B."/>
            <person name="Wiebenga A."/>
            <person name="De vries R.P."/>
            <person name="Grigoriev I.V."/>
            <person name="Mortensen U.H."/>
            <person name="Andersen M.R."/>
            <person name="Baker S.E."/>
        </authorList>
    </citation>
    <scope>NUCLEOTIDE SEQUENCE</scope>
    <source>
        <strain evidence="1">CBS 121060</strain>
    </source>
</reference>
<gene>
    <name evidence="1" type="ORF">BO66DRAFT_252089</name>
</gene>